<dbReference type="InterPro" id="IPR000794">
    <property type="entry name" value="Beta-ketoacyl_synthase"/>
</dbReference>
<comment type="similarity">
    <text evidence="2 14 16">Belongs to the thiolase-like superfamily. Beta-ketoacyl-ACP synthases family.</text>
</comment>
<dbReference type="NCBIfam" id="NF004970">
    <property type="entry name" value="PRK06333.1"/>
    <property type="match status" value="1"/>
</dbReference>
<dbReference type="InterPro" id="IPR017568">
    <property type="entry name" value="3-oxoacyl-ACP_synth-2"/>
</dbReference>
<dbReference type="Pfam" id="PF00109">
    <property type="entry name" value="ketoacyl-synt"/>
    <property type="match status" value="1"/>
</dbReference>
<comment type="catalytic activity">
    <reaction evidence="12 14">
        <text>(9Z)-hexadecenoyl-[ACP] + malonyl-[ACP] + H(+) = 3-oxo-(11Z)-octadecenoyl-[ACP] + holo-[ACP] + CO2</text>
        <dbReference type="Rhea" id="RHEA:55040"/>
        <dbReference type="Rhea" id="RHEA-COMP:9623"/>
        <dbReference type="Rhea" id="RHEA-COMP:9685"/>
        <dbReference type="Rhea" id="RHEA-COMP:10800"/>
        <dbReference type="Rhea" id="RHEA-COMP:14074"/>
        <dbReference type="ChEBI" id="CHEBI:15378"/>
        <dbReference type="ChEBI" id="CHEBI:16526"/>
        <dbReference type="ChEBI" id="CHEBI:64479"/>
        <dbReference type="ChEBI" id="CHEBI:78449"/>
        <dbReference type="ChEBI" id="CHEBI:83989"/>
        <dbReference type="ChEBI" id="CHEBI:138538"/>
        <dbReference type="EC" id="2.3.1.179"/>
    </reaction>
</comment>
<proteinExistence type="inferred from homology"/>
<evidence type="ECO:0000313" key="18">
    <source>
        <dbReference type="EMBL" id="VWX36461.1"/>
    </source>
</evidence>
<keyword evidence="10 14" id="KW-0012">Acyltransferase</keyword>
<keyword evidence="5 14" id="KW-0444">Lipid biosynthesis</keyword>
<evidence type="ECO:0000256" key="12">
    <source>
        <dbReference type="ARBA" id="ARBA00047318"/>
    </source>
</evidence>
<dbReference type="InterPro" id="IPR016039">
    <property type="entry name" value="Thiolase-like"/>
</dbReference>
<dbReference type="PROSITE" id="PS52004">
    <property type="entry name" value="KS3_2"/>
    <property type="match status" value="1"/>
</dbReference>
<evidence type="ECO:0000256" key="8">
    <source>
        <dbReference type="ARBA" id="ARBA00023098"/>
    </source>
</evidence>
<comment type="function">
    <text evidence="11 14">Involved in the type II fatty acid elongation cycle. Catalyzes the elongation of a wide range of acyl-ACP by the addition of two carbons from malonyl-ACP to an acyl acceptor. Can efficiently catalyze the conversion of palmitoleoyl-ACP (cis-hexadec-9-enoyl-ACP) to cis-vaccenoyl-ACP (cis-octadec-11-enoyl-ACP), an essential step in the thermal regulation of fatty acid composition.</text>
</comment>
<dbReference type="InterPro" id="IPR020841">
    <property type="entry name" value="PKS_Beta-ketoAc_synthase_dom"/>
</dbReference>
<dbReference type="GO" id="GO:0004315">
    <property type="term" value="F:3-oxoacyl-[acyl-carrier-protein] synthase activity"/>
    <property type="evidence" value="ECO:0007669"/>
    <property type="project" value="UniProtKB-UniRule"/>
</dbReference>
<dbReference type="EC" id="2.3.1.179" evidence="3 14"/>
<feature type="active site" description="For beta-ketoacyl synthase activity" evidence="15">
    <location>
        <position position="163"/>
    </location>
</feature>
<dbReference type="Gene3D" id="3.40.47.10">
    <property type="match status" value="1"/>
</dbReference>
<sequence>MTRKRVVVTGMGALTPIGNDVDTFWNALKAGENGIRPMERLDIDEYPTKVTGELQGFDITEFIEAKEARKMDRFVHYSLVASMEAVKDAGLDVKSNAERTGVWIGSGIGGVETIEKQAKIYFERGHRRVSPFFIPMMIPNMASGQVSIYTGAKGPNNCSVTACASGTNAIGEALRVIERGDADVMIAGGAEAPITNLAFAGFCANKAMSTNHDPNTASRPFDEGRDGFVMGEGAGILVLEEYDHAIARGAKIYAEVSGYGLTADAYHITAPDPDGDGGARAMAMAIQDANIEPTAVQYINAHGTSTPMNDVLETKAIHTVFGEHVAKLAVNSTKSMIGHLLGGAGGVEAIATIKSLQEQTVHPTIHLEQPSEGCNLDYVREGSRAWDVEYAVSNSLGFGGHNASLVFKRYQEA</sequence>
<evidence type="ECO:0000256" key="14">
    <source>
        <dbReference type="PIRNR" id="PIRNR000447"/>
    </source>
</evidence>
<organism evidence="18 19">
    <name type="scientific">Exiguobacterium oxidotolerans</name>
    <dbReference type="NCBI Taxonomy" id="223958"/>
    <lineage>
        <taxon>Bacteria</taxon>
        <taxon>Bacillati</taxon>
        <taxon>Bacillota</taxon>
        <taxon>Bacilli</taxon>
        <taxon>Bacillales</taxon>
        <taxon>Bacillales Family XII. Incertae Sedis</taxon>
        <taxon>Exiguobacterium</taxon>
    </lineage>
</organism>
<dbReference type="FunFam" id="3.40.47.10:FF:000009">
    <property type="entry name" value="3-oxoacyl-[acyl-carrier-protein] synthase 2"/>
    <property type="match status" value="1"/>
</dbReference>
<evidence type="ECO:0000256" key="4">
    <source>
        <dbReference type="ARBA" id="ARBA00014657"/>
    </source>
</evidence>
<accession>A0A653IBG1</accession>
<evidence type="ECO:0000256" key="2">
    <source>
        <dbReference type="ARBA" id="ARBA00008467"/>
    </source>
</evidence>
<evidence type="ECO:0000256" key="6">
    <source>
        <dbReference type="ARBA" id="ARBA00022679"/>
    </source>
</evidence>
<comment type="pathway">
    <text evidence="1 14">Lipid metabolism; fatty acid biosynthesis.</text>
</comment>
<feature type="domain" description="Ketosynthase family 3 (KS3)" evidence="17">
    <location>
        <begin position="3"/>
        <end position="409"/>
    </location>
</feature>
<evidence type="ECO:0000256" key="11">
    <source>
        <dbReference type="ARBA" id="ARBA00024006"/>
    </source>
</evidence>
<dbReference type="CDD" id="cd00834">
    <property type="entry name" value="KAS_I_II"/>
    <property type="match status" value="1"/>
</dbReference>
<keyword evidence="7" id="KW-0276">Fatty acid metabolism</keyword>
<protein>
    <recommendedName>
        <fullName evidence="4 14">3-oxoacyl-[acyl-carrier-protein] synthase 2</fullName>
        <ecNumber evidence="3 14">2.3.1.179</ecNumber>
    </recommendedName>
</protein>
<evidence type="ECO:0000259" key="17">
    <source>
        <dbReference type="PROSITE" id="PS52004"/>
    </source>
</evidence>
<dbReference type="PIRSF" id="PIRSF000447">
    <property type="entry name" value="KAS_II"/>
    <property type="match status" value="1"/>
</dbReference>
<gene>
    <name evidence="18" type="primary">fabF</name>
    <name evidence="18" type="ORF">EXIGUO9Y_270315</name>
</gene>
<dbReference type="SUPFAM" id="SSF53901">
    <property type="entry name" value="Thiolase-like"/>
    <property type="match status" value="2"/>
</dbReference>
<dbReference type="GO" id="GO:0006633">
    <property type="term" value="P:fatty acid biosynthetic process"/>
    <property type="evidence" value="ECO:0007669"/>
    <property type="project" value="UniProtKB-UniRule"/>
</dbReference>
<keyword evidence="9 14" id="KW-0275">Fatty acid biosynthesis</keyword>
<dbReference type="InterPro" id="IPR014030">
    <property type="entry name" value="Ketoacyl_synth_N"/>
</dbReference>
<dbReference type="NCBIfam" id="TIGR03150">
    <property type="entry name" value="fabF"/>
    <property type="match status" value="1"/>
</dbReference>
<evidence type="ECO:0000256" key="3">
    <source>
        <dbReference type="ARBA" id="ARBA00012356"/>
    </source>
</evidence>
<dbReference type="InterPro" id="IPR014031">
    <property type="entry name" value="Ketoacyl_synth_C"/>
</dbReference>
<keyword evidence="8" id="KW-0443">Lipid metabolism</keyword>
<evidence type="ECO:0000256" key="10">
    <source>
        <dbReference type="ARBA" id="ARBA00023315"/>
    </source>
</evidence>
<evidence type="ECO:0000313" key="19">
    <source>
        <dbReference type="Proteomes" id="UP000439752"/>
    </source>
</evidence>
<dbReference type="Pfam" id="PF02801">
    <property type="entry name" value="Ketoacyl-synt_C"/>
    <property type="match status" value="1"/>
</dbReference>
<dbReference type="Proteomes" id="UP000439752">
    <property type="component" value="Unassembled WGS sequence"/>
</dbReference>
<keyword evidence="6 14" id="KW-0808">Transferase</keyword>
<dbReference type="SMART" id="SM00825">
    <property type="entry name" value="PKS_KS"/>
    <property type="match status" value="1"/>
</dbReference>
<comment type="catalytic activity">
    <reaction evidence="13 14">
        <text>a fatty acyl-[ACP] + malonyl-[ACP] + H(+) = a 3-oxoacyl-[ACP] + holo-[ACP] + CO2</text>
        <dbReference type="Rhea" id="RHEA:22836"/>
        <dbReference type="Rhea" id="RHEA-COMP:9623"/>
        <dbReference type="Rhea" id="RHEA-COMP:9685"/>
        <dbReference type="Rhea" id="RHEA-COMP:9916"/>
        <dbReference type="Rhea" id="RHEA-COMP:14125"/>
        <dbReference type="ChEBI" id="CHEBI:15378"/>
        <dbReference type="ChEBI" id="CHEBI:16526"/>
        <dbReference type="ChEBI" id="CHEBI:64479"/>
        <dbReference type="ChEBI" id="CHEBI:78449"/>
        <dbReference type="ChEBI" id="CHEBI:78776"/>
        <dbReference type="ChEBI" id="CHEBI:138651"/>
    </reaction>
</comment>
<evidence type="ECO:0000256" key="15">
    <source>
        <dbReference type="PIRSR" id="PIRSR000447-1"/>
    </source>
</evidence>
<dbReference type="UniPathway" id="UPA00094"/>
<dbReference type="EMBL" id="CABWKQ010000020">
    <property type="protein sequence ID" value="VWX36461.1"/>
    <property type="molecule type" value="Genomic_DNA"/>
</dbReference>
<dbReference type="PANTHER" id="PTHR11712:SF336">
    <property type="entry name" value="3-OXOACYL-[ACYL-CARRIER-PROTEIN] SYNTHASE, MITOCHONDRIAL"/>
    <property type="match status" value="1"/>
</dbReference>
<evidence type="ECO:0000256" key="13">
    <source>
        <dbReference type="ARBA" id="ARBA00047659"/>
    </source>
</evidence>
<evidence type="ECO:0000256" key="1">
    <source>
        <dbReference type="ARBA" id="ARBA00005194"/>
    </source>
</evidence>
<dbReference type="GO" id="GO:0005829">
    <property type="term" value="C:cytosol"/>
    <property type="evidence" value="ECO:0007669"/>
    <property type="project" value="TreeGrafter"/>
</dbReference>
<evidence type="ECO:0000256" key="9">
    <source>
        <dbReference type="ARBA" id="ARBA00023160"/>
    </source>
</evidence>
<reference evidence="18 19" key="1">
    <citation type="submission" date="2019-10" db="EMBL/GenBank/DDBJ databases">
        <authorList>
            <person name="Karimi E."/>
        </authorList>
    </citation>
    <scope>NUCLEOTIDE SEQUENCE [LARGE SCALE GENOMIC DNA]</scope>
    <source>
        <strain evidence="18">Exiguobacterium sp. 9Y</strain>
    </source>
</reference>
<dbReference type="NCBIfam" id="NF005589">
    <property type="entry name" value="PRK07314.1"/>
    <property type="match status" value="1"/>
</dbReference>
<evidence type="ECO:0000256" key="16">
    <source>
        <dbReference type="RuleBase" id="RU003694"/>
    </source>
</evidence>
<evidence type="ECO:0000256" key="7">
    <source>
        <dbReference type="ARBA" id="ARBA00022832"/>
    </source>
</evidence>
<evidence type="ECO:0000256" key="5">
    <source>
        <dbReference type="ARBA" id="ARBA00022516"/>
    </source>
</evidence>
<dbReference type="RefSeq" id="WP_029331007.1">
    <property type="nucleotide sequence ID" value="NZ_LR732312.1"/>
</dbReference>
<name>A0A653IBG1_9BACL</name>
<dbReference type="AlphaFoldDB" id="A0A653IBG1"/>
<keyword evidence="19" id="KW-1185">Reference proteome</keyword>
<dbReference type="PANTHER" id="PTHR11712">
    <property type="entry name" value="POLYKETIDE SYNTHASE-RELATED"/>
    <property type="match status" value="1"/>
</dbReference>